<protein>
    <recommendedName>
        <fullName evidence="7">DUF4347 domain-containing protein</fullName>
    </recommendedName>
</protein>
<dbReference type="RefSeq" id="WP_189353788.1">
    <property type="nucleotide sequence ID" value="NZ_BMYP01000030.1"/>
</dbReference>
<keyword evidence="6" id="KW-1185">Reference proteome</keyword>
<dbReference type="InterPro" id="IPR025282">
    <property type="entry name" value="DUF4214"/>
</dbReference>
<reference evidence="6" key="1">
    <citation type="journal article" date="2019" name="Int. J. Syst. Evol. Microbiol.">
        <title>The Global Catalogue of Microorganisms (GCM) 10K type strain sequencing project: providing services to taxonomists for standard genome sequencing and annotation.</title>
        <authorList>
            <consortium name="The Broad Institute Genomics Platform"/>
            <consortium name="The Broad Institute Genome Sequencing Center for Infectious Disease"/>
            <person name="Wu L."/>
            <person name="Ma J."/>
        </authorList>
    </citation>
    <scope>NUCLEOTIDE SEQUENCE [LARGE SCALE GENOMIC DNA]</scope>
    <source>
        <strain evidence="6">KCTC 23713</strain>
    </source>
</reference>
<feature type="domain" description="Bacterial Ig-like" evidence="4">
    <location>
        <begin position="462"/>
        <end position="557"/>
    </location>
</feature>
<name>A0ABQ3HBP3_9NEIS</name>
<sequence length="2128" mass="216058">MNETVRHDLPQATDRLELVVIDRSISNWEVLADSVAPGYQVLLLSDGGNGLAELAAWCVTHSGYDAIHIFSHGSAGQLNLGSDNISAASLHDSTQSAQLRTLGDALDPEGDLLLYACSLAADEAARTFIADLAQLTSTDIAASSDLTGNAASGGNWLLEATTGSVINTRFPLIPEKAELFSGALVNATLTFEAGTGSLSGDGTDTITYAHTDSNSTFTFTTKDVNNNTGILKNGSSYGAPTGRHDDESIYTESSGKATSLTVTIGGGKVFDLISFYLSNQNATGDQTFTVTTSKGGSTTGTAGFSGPIDTDKITLPDTDDFKGITWFTITAPNGGAFMELDDIELTNIITPASAPTTTVSSTSLSADTGSSSSDFITQTASQTISGTLSTNLATGEKVEVSFDNGSSWSDASSFSVGSSSWSTTTTLSGSNTFQARVTNSGGSSTAYSKAYVLDSSAPAISAPDMTSGTDSGSSSSDNLTSDNTPTFTGTAEAGASVTLYDSDGSTSLGNVTADGSGNWSITASTLSEGSHTLTAKATDSAGNTSNASASLAVSIDNTAPTVTSVSSATANGSYKTGDVIAITVQFSEAVTVTGTPQLTLETGSTDRVVNYASGSGTSTLTFNYTVQAGDTSADLDYASTAALALNGGTIKDAAGNNATLTLATPGAADSLGANKAIVIDGVAPTVTSVSASTADGAYHTGDTVTITVTFNEAVTVDTSGGTPRLKLETGTTDQYAGYVSGSGSNTLTFSYTVQAGDTSTDLDYTATNALELNSGTIRDAAGNHATLTLASPGAAGSLGANKALLINPPPTITSATYDADSGELVVTAVGLIAASGAANDIVTNKFTLTGEGGNTYTLTDTANVEISSATSFTLTLSATDKAAANLILNKNGTSSASGTTFNLAAAEDWAAGADASLVVADLTGNDVTASNVATPAITSATYDYASNTLVVTGTGFVSKAGASNDIDISKLTITGQGGASYTLTSASDVEITSGTSFSITLSGSDLVNVKALLNKNGTTAHDSTSFNLAVAEDWAAGADAAIVIADTTGNGITVTNWAAPVISSTSFDWATGQLVLTGSDFVPASGTANDVIASKFTFTGEGGNTYTLSDSSNIEIGSDSSATLTLSATDLMAVRGLLSKNGALSADSTTYNLSAADDWMAASPATGNIADASTGITVSNVGTPSITDASYDADTGILSVTSSNLFRKTGAGNDVDISTLTLTGGTANATYTLTSASDVEITSATSFSITLSGADKAAVDTLLDQLGTQSTGGSIYNLAAADNWLAGADSATDINDATNAVTVSVNPKLSSASYDASTGTLVVTGSSLQANGSGADIDTSKLTLTGEGGVTYTLTDTSDVEITSATGFTLTLSATDRAAANLILNKNGTSSTGGTTFNLAAADDWNTQITAGDTADSTNGLTVSNVAVPAITSATYHAATGTLVVTGTGLLKRDGSTNDIVASKFTLTGEGGSTYTLTDSANVEISSGTGFTLTLSATDKAAANLILNKNGTSSTSGTTFNLAAAEDWAAGADAAVVIADLSGNGITVSNVTAPAISSATYNESSGVLTVTGTGFLKRDGAANDIDVGKLKISGDSTEYTLTSANVDITSATSFSITLNATDKTALASRLNKDGTSSTSNATYNLAAVEDWAQGADAAVTVADLTGNGITVTLTPPAPPLPPPTTSPDDKDGVSEMVENAVPAVPDSKGNTVIGDGNGDGHTDSTQANVSSVAFLNTTTAQSNPGAAKPVYVTLVADSDSGKTGATATAALSDVKQLDKPADAPADLTMPLGLIAFKADAGSAGASKNFSLYVDSSISVNGYWKKLGSDWVNLASEQYGGKLITEGGKTRLDFSIEDGGQFDNDGKADGVITDPGAIGFRAGSSSDSDNDQFPDALEAANGLQVGVKDNDVFGSSRLFVMQLYRDTLFREADPDGLVAWQKQLDSGAMNRAQITSAFLDSAEFQAGAGAITRLYLGALDRQPDQARLDYWVAQWQDGTSLQQISASFLDSMEFKDRHTGTDNAAFIDLMYNQILDRTGESAGVQAWKAQLDAGMARSQALLGFTESTEYRALSDQQVNLGIDYLGLLNREPDSVGYAHWLGRIQQNMPEVDIIGHFMAVQEYHDRFLP</sequence>
<evidence type="ECO:0000313" key="6">
    <source>
        <dbReference type="Proteomes" id="UP000662678"/>
    </source>
</evidence>
<feature type="domain" description="DUF4347" evidence="3">
    <location>
        <begin position="18"/>
        <end position="183"/>
    </location>
</feature>
<dbReference type="InterPro" id="IPR025592">
    <property type="entry name" value="DUF4347"/>
</dbReference>
<evidence type="ECO:0008006" key="7">
    <source>
        <dbReference type="Google" id="ProtNLM"/>
    </source>
</evidence>
<feature type="domain" description="DUF4214" evidence="2">
    <location>
        <begin position="2005"/>
        <end position="2071"/>
    </location>
</feature>
<evidence type="ECO:0000256" key="1">
    <source>
        <dbReference type="SAM" id="MobiDB-lite"/>
    </source>
</evidence>
<evidence type="ECO:0000259" key="4">
    <source>
        <dbReference type="Pfam" id="PF19077"/>
    </source>
</evidence>
<organism evidence="5 6">
    <name type="scientific">Vogesella fluminis</name>
    <dbReference type="NCBI Taxonomy" id="1069161"/>
    <lineage>
        <taxon>Bacteria</taxon>
        <taxon>Pseudomonadati</taxon>
        <taxon>Pseudomonadota</taxon>
        <taxon>Betaproteobacteria</taxon>
        <taxon>Neisseriales</taxon>
        <taxon>Chromobacteriaceae</taxon>
        <taxon>Vogesella</taxon>
    </lineage>
</organism>
<dbReference type="EMBL" id="BMYP01000030">
    <property type="protein sequence ID" value="GHD79421.1"/>
    <property type="molecule type" value="Genomic_DNA"/>
</dbReference>
<dbReference type="InterPro" id="IPR038255">
    <property type="entry name" value="PBS_linker_sf"/>
</dbReference>
<feature type="region of interest" description="Disordered" evidence="1">
    <location>
        <begin position="462"/>
        <end position="490"/>
    </location>
</feature>
<accession>A0ABQ3HBP3</accession>
<comment type="caution">
    <text evidence="5">The sequence shown here is derived from an EMBL/GenBank/DDBJ whole genome shotgun (WGS) entry which is preliminary data.</text>
</comment>
<evidence type="ECO:0000259" key="3">
    <source>
        <dbReference type="Pfam" id="PF14252"/>
    </source>
</evidence>
<evidence type="ECO:0000313" key="5">
    <source>
        <dbReference type="EMBL" id="GHD79421.1"/>
    </source>
</evidence>
<dbReference type="InterPro" id="IPR013783">
    <property type="entry name" value="Ig-like_fold"/>
</dbReference>
<dbReference type="Gene3D" id="2.60.40.10">
    <property type="entry name" value="Immunoglobulins"/>
    <property type="match status" value="2"/>
</dbReference>
<dbReference type="InterPro" id="IPR044016">
    <property type="entry name" value="Big_13"/>
</dbReference>
<evidence type="ECO:0000259" key="2">
    <source>
        <dbReference type="Pfam" id="PF13946"/>
    </source>
</evidence>
<dbReference type="Pfam" id="PF13946">
    <property type="entry name" value="DUF4214"/>
    <property type="match status" value="2"/>
</dbReference>
<proteinExistence type="predicted"/>
<feature type="domain" description="DUF4214" evidence="2">
    <location>
        <begin position="1915"/>
        <end position="1965"/>
    </location>
</feature>
<dbReference type="Proteomes" id="UP000662678">
    <property type="component" value="Unassembled WGS sequence"/>
</dbReference>
<dbReference type="InterPro" id="IPR053784">
    <property type="entry name" value="Choice_anch_U_dom"/>
</dbReference>
<dbReference type="Gene3D" id="1.10.3130.20">
    <property type="entry name" value="Phycobilisome linker domain"/>
    <property type="match status" value="1"/>
</dbReference>
<gene>
    <name evidence="5" type="ORF">GCM10011419_22840</name>
</gene>
<dbReference type="Pfam" id="PF19077">
    <property type="entry name" value="Big_13"/>
    <property type="match status" value="1"/>
</dbReference>
<feature type="compositionally biased region" description="Low complexity" evidence="1">
    <location>
        <begin position="464"/>
        <end position="484"/>
    </location>
</feature>
<dbReference type="NCBIfam" id="NF041766">
    <property type="entry name" value="choice_anch_U"/>
    <property type="match status" value="1"/>
</dbReference>
<dbReference type="Pfam" id="PF14252">
    <property type="entry name" value="DUF4347"/>
    <property type="match status" value="1"/>
</dbReference>